<reference evidence="2" key="1">
    <citation type="submission" date="2018-05" db="EMBL/GenBank/DDBJ databases">
        <authorList>
            <person name="Lanie J.A."/>
            <person name="Ng W.-L."/>
            <person name="Kazmierczak K.M."/>
            <person name="Andrzejewski T.M."/>
            <person name="Davidsen T.M."/>
            <person name="Wayne K.J."/>
            <person name="Tettelin H."/>
            <person name="Glass J.I."/>
            <person name="Rusch D."/>
            <person name="Podicherti R."/>
            <person name="Tsui H.-C.T."/>
            <person name="Winkler M.E."/>
        </authorList>
    </citation>
    <scope>NUCLEOTIDE SEQUENCE</scope>
</reference>
<feature type="domain" description="PcRGLX/YetA-like N-terminal RIFT barrel" evidence="1">
    <location>
        <begin position="19"/>
        <end position="80"/>
    </location>
</feature>
<feature type="non-terminal residue" evidence="2">
    <location>
        <position position="1"/>
    </location>
</feature>
<proteinExistence type="predicted"/>
<sequence length="158" mass="17096">VTTVQAHIIEPAGVTRRAWPVTCGLPFAPGELRDASRIHVLDCEGRLLPACASPRAIWPDGSIRWALLDLQTDIDAQDRLDLHVDTNGESSIPDTGLHAQVRDDVIDVLTGEMAVRVARSGPRLVRSASRGQREYLRPTDDGADLLAWERGSGAPFGG</sequence>
<accession>A0A382N6R2</accession>
<protein>
    <recommendedName>
        <fullName evidence="1">PcRGLX/YetA-like N-terminal RIFT barrel domain-containing protein</fullName>
    </recommendedName>
</protein>
<evidence type="ECO:0000259" key="1">
    <source>
        <dbReference type="Pfam" id="PF19501"/>
    </source>
</evidence>
<feature type="non-terminal residue" evidence="2">
    <location>
        <position position="158"/>
    </location>
</feature>
<dbReference type="InterPro" id="IPR048329">
    <property type="entry name" value="PcRGLX_1st"/>
</dbReference>
<dbReference type="Pfam" id="PF19501">
    <property type="entry name" value="PcRGLX_1st"/>
    <property type="match status" value="1"/>
</dbReference>
<evidence type="ECO:0000313" key="2">
    <source>
        <dbReference type="EMBL" id="SVC56238.1"/>
    </source>
</evidence>
<dbReference type="EMBL" id="UINC01098034">
    <property type="protein sequence ID" value="SVC56238.1"/>
    <property type="molecule type" value="Genomic_DNA"/>
</dbReference>
<dbReference type="PANTHER" id="PTHR40081:SF1">
    <property type="entry name" value="TAT PATHWAY SIGNAL SEQUENCE DOMAIN PROTEIN"/>
    <property type="match status" value="1"/>
</dbReference>
<organism evidence="2">
    <name type="scientific">marine metagenome</name>
    <dbReference type="NCBI Taxonomy" id="408172"/>
    <lineage>
        <taxon>unclassified sequences</taxon>
        <taxon>metagenomes</taxon>
        <taxon>ecological metagenomes</taxon>
    </lineage>
</organism>
<dbReference type="InterPro" id="IPR045793">
    <property type="entry name" value="PcRGLX/YetA-like"/>
</dbReference>
<dbReference type="AlphaFoldDB" id="A0A382N6R2"/>
<gene>
    <name evidence="2" type="ORF">METZ01_LOCUS309092</name>
</gene>
<dbReference type="PANTHER" id="PTHR40081">
    <property type="entry name" value="CONCANAVALIN A-LIKE LECTIN/GLUCANASE"/>
    <property type="match status" value="1"/>
</dbReference>
<name>A0A382N6R2_9ZZZZ</name>